<organism evidence="3 4">
    <name type="scientific">Brassica campestris</name>
    <name type="common">Field mustard</name>
    <dbReference type="NCBI Taxonomy" id="3711"/>
    <lineage>
        <taxon>Eukaryota</taxon>
        <taxon>Viridiplantae</taxon>
        <taxon>Streptophyta</taxon>
        <taxon>Embryophyta</taxon>
        <taxon>Tracheophyta</taxon>
        <taxon>Spermatophyta</taxon>
        <taxon>Magnoliopsida</taxon>
        <taxon>eudicotyledons</taxon>
        <taxon>Gunneridae</taxon>
        <taxon>Pentapetalae</taxon>
        <taxon>rosids</taxon>
        <taxon>malvids</taxon>
        <taxon>Brassicales</taxon>
        <taxon>Brassicaceae</taxon>
        <taxon>Brassiceae</taxon>
        <taxon>Brassica</taxon>
    </lineage>
</organism>
<dbReference type="HOGENOM" id="CLU_988145_0_0_1"/>
<dbReference type="Gene3D" id="3.40.50.10140">
    <property type="entry name" value="Toll/interleukin-1 receptor homology (TIR) domain"/>
    <property type="match status" value="1"/>
</dbReference>
<evidence type="ECO:0000313" key="3">
    <source>
        <dbReference type="EnsemblPlants" id="Bra026556.1-P"/>
    </source>
</evidence>
<dbReference type="InterPro" id="IPR000157">
    <property type="entry name" value="TIR_dom"/>
</dbReference>
<name>M4ECP6_BRACM</name>
<dbReference type="PROSITE" id="PS50104">
    <property type="entry name" value="TIR"/>
    <property type="match status" value="1"/>
</dbReference>
<dbReference type="SUPFAM" id="SSF52200">
    <property type="entry name" value="Toll/Interleukin receptor TIR domain"/>
    <property type="match status" value="1"/>
</dbReference>
<protein>
    <recommendedName>
        <fullName evidence="2">TIR domain-containing protein</fullName>
    </recommendedName>
</protein>
<dbReference type="Pfam" id="PF01582">
    <property type="entry name" value="TIR"/>
    <property type="match status" value="1"/>
</dbReference>
<keyword evidence="1" id="KW-0520">NAD</keyword>
<dbReference type="PANTHER" id="PTHR32009:SF70">
    <property type="entry name" value="TIR DOMAIN-CONTAINING PROTEIN"/>
    <property type="match status" value="1"/>
</dbReference>
<reference evidence="3 4" key="2">
    <citation type="journal article" date="2018" name="Hortic Res">
        <title>Improved Brassica rapa reference genome by single-molecule sequencing and chromosome conformation capture technologies.</title>
        <authorList>
            <person name="Zhang L."/>
            <person name="Cai X."/>
            <person name="Wu J."/>
            <person name="Liu M."/>
            <person name="Grob S."/>
            <person name="Cheng F."/>
            <person name="Liang J."/>
            <person name="Cai C."/>
            <person name="Liu Z."/>
            <person name="Liu B."/>
            <person name="Wang F."/>
            <person name="Li S."/>
            <person name="Liu F."/>
            <person name="Li X."/>
            <person name="Cheng L."/>
            <person name="Yang W."/>
            <person name="Li M.H."/>
            <person name="Grossniklaus U."/>
            <person name="Zheng H."/>
            <person name="Wang X."/>
        </authorList>
    </citation>
    <scope>NUCLEOTIDE SEQUENCE [LARGE SCALE GENOMIC DNA]</scope>
    <source>
        <strain evidence="3 4">cv. Chiifu-401-42</strain>
    </source>
</reference>
<reference evidence="3 4" key="1">
    <citation type="journal article" date="2011" name="Nat. Genet.">
        <title>The genome of the mesopolyploid crop species Brassica rapa.</title>
        <authorList>
            <consortium name="Brassica rapa Genome Sequencing Project Consortium"/>
            <person name="Wang X."/>
            <person name="Wang H."/>
            <person name="Wang J."/>
            <person name="Sun R."/>
            <person name="Wu J."/>
            <person name="Liu S."/>
            <person name="Bai Y."/>
            <person name="Mun J.H."/>
            <person name="Bancroft I."/>
            <person name="Cheng F."/>
            <person name="Huang S."/>
            <person name="Li X."/>
            <person name="Hua W."/>
            <person name="Wang J."/>
            <person name="Wang X."/>
            <person name="Freeling M."/>
            <person name="Pires J.C."/>
            <person name="Paterson A.H."/>
            <person name="Chalhoub B."/>
            <person name="Wang B."/>
            <person name="Hayward A."/>
            <person name="Sharpe A.G."/>
            <person name="Park B.S."/>
            <person name="Weisshaar B."/>
            <person name="Liu B."/>
            <person name="Li B."/>
            <person name="Liu B."/>
            <person name="Tong C."/>
            <person name="Song C."/>
            <person name="Duran C."/>
            <person name="Peng C."/>
            <person name="Geng C."/>
            <person name="Koh C."/>
            <person name="Lin C."/>
            <person name="Edwards D."/>
            <person name="Mu D."/>
            <person name="Shen D."/>
            <person name="Soumpourou E."/>
            <person name="Li F."/>
            <person name="Fraser F."/>
            <person name="Conant G."/>
            <person name="Lassalle G."/>
            <person name="King G.J."/>
            <person name="Bonnema G."/>
            <person name="Tang H."/>
            <person name="Wang H."/>
            <person name="Belcram H."/>
            <person name="Zhou H."/>
            <person name="Hirakawa H."/>
            <person name="Abe H."/>
            <person name="Guo H."/>
            <person name="Wang H."/>
            <person name="Jin H."/>
            <person name="Parkin I.A."/>
            <person name="Batley J."/>
            <person name="Kim J.S."/>
            <person name="Just J."/>
            <person name="Li J."/>
            <person name="Xu J."/>
            <person name="Deng J."/>
            <person name="Kim J.A."/>
            <person name="Li J."/>
            <person name="Yu J."/>
            <person name="Meng J."/>
            <person name="Wang J."/>
            <person name="Min J."/>
            <person name="Poulain J."/>
            <person name="Wang J."/>
            <person name="Hatakeyama K."/>
            <person name="Wu K."/>
            <person name="Wang L."/>
            <person name="Fang L."/>
            <person name="Trick M."/>
            <person name="Links M.G."/>
            <person name="Zhao M."/>
            <person name="Jin M."/>
            <person name="Ramchiary N."/>
            <person name="Drou N."/>
            <person name="Berkman P.J."/>
            <person name="Cai Q."/>
            <person name="Huang Q."/>
            <person name="Li R."/>
            <person name="Tabata S."/>
            <person name="Cheng S."/>
            <person name="Zhang S."/>
            <person name="Zhang S."/>
            <person name="Huang S."/>
            <person name="Sato S."/>
            <person name="Sun S."/>
            <person name="Kwon S.J."/>
            <person name="Choi S.R."/>
            <person name="Lee T.H."/>
            <person name="Fan W."/>
            <person name="Zhao X."/>
            <person name="Tan X."/>
            <person name="Xu X."/>
            <person name="Wang Y."/>
            <person name="Qiu Y."/>
            <person name="Yin Y."/>
            <person name="Li Y."/>
            <person name="Du Y."/>
            <person name="Liao Y."/>
            <person name="Lim Y."/>
            <person name="Narusaka Y."/>
            <person name="Wang Y."/>
            <person name="Wang Z."/>
            <person name="Li Z."/>
            <person name="Wang Z."/>
            <person name="Xiong Z."/>
            <person name="Zhang Z."/>
        </authorList>
    </citation>
    <scope>NUCLEOTIDE SEQUENCE [LARGE SCALE GENOMIC DNA]</scope>
    <source>
        <strain evidence="3 4">cv. Chiifu-401-42</strain>
    </source>
</reference>
<dbReference type="EnsemblPlants" id="Bra026556.1">
    <property type="protein sequence ID" value="Bra026556.1-P"/>
    <property type="gene ID" value="Bra026556"/>
</dbReference>
<evidence type="ECO:0000313" key="4">
    <source>
        <dbReference type="Proteomes" id="UP000011750"/>
    </source>
</evidence>
<sequence>MTPFYPCQDPQVFINYRGQELRYRFVSHLVAAFERDEINFFIDKNELRGTDLKNIFVRIQESRIALVIFSNRYAESSWCMNELAKIKELADKEKLHVVPIFYKLKVGDVRGQTGKFGTKFWNLARVSTGDQIKTWKEALECISDKMGLFSKTAFGDDAQGSVWSAGLLGIVGGSIRCCAHPSAVASPWLLMVVSVALMLLAGLRAVQVLVQRSTCSRLLAYRSWFGGHRVSKPLAGRGAFEDCIEGLRAIFNDVTEIPGIRGNEVNLTFPWSTSKGRTALDS</sequence>
<accession>M4ECP6</accession>
<proteinExistence type="predicted"/>
<dbReference type="Gramene" id="Bra026556.1">
    <property type="protein sequence ID" value="Bra026556.1-P"/>
    <property type="gene ID" value="Bra026556"/>
</dbReference>
<dbReference type="AlphaFoldDB" id="M4ECP6"/>
<dbReference type="PANTHER" id="PTHR32009">
    <property type="entry name" value="TMV RESISTANCE PROTEIN N-LIKE"/>
    <property type="match status" value="1"/>
</dbReference>
<dbReference type="GO" id="GO:0005634">
    <property type="term" value="C:nucleus"/>
    <property type="evidence" value="ECO:0000318"/>
    <property type="project" value="GO_Central"/>
</dbReference>
<reference evidence="3" key="3">
    <citation type="submission" date="2023-03" db="UniProtKB">
        <authorList>
            <consortium name="EnsemblPlants"/>
        </authorList>
    </citation>
    <scope>IDENTIFICATION</scope>
    <source>
        <strain evidence="3">cv. Chiifu-401-42</strain>
    </source>
</reference>
<dbReference type="InterPro" id="IPR035897">
    <property type="entry name" value="Toll_tir_struct_dom_sf"/>
</dbReference>
<dbReference type="SMART" id="SM00255">
    <property type="entry name" value="TIR"/>
    <property type="match status" value="1"/>
</dbReference>
<feature type="domain" description="TIR" evidence="2">
    <location>
        <begin position="8"/>
        <end position="142"/>
    </location>
</feature>
<evidence type="ECO:0000256" key="1">
    <source>
        <dbReference type="ARBA" id="ARBA00023027"/>
    </source>
</evidence>
<dbReference type="InParanoid" id="M4ECP6"/>
<dbReference type="Proteomes" id="UP000011750">
    <property type="component" value="Chromosome A02"/>
</dbReference>
<dbReference type="GO" id="GO:0007165">
    <property type="term" value="P:signal transduction"/>
    <property type="evidence" value="ECO:0000318"/>
    <property type="project" value="GO_Central"/>
</dbReference>
<evidence type="ECO:0000259" key="2">
    <source>
        <dbReference type="PROSITE" id="PS50104"/>
    </source>
</evidence>
<keyword evidence="4" id="KW-1185">Reference proteome</keyword>
<dbReference type="FunFam" id="3.40.50.10140:FF:000007">
    <property type="entry name" value="Disease resistance protein (TIR-NBS-LRR class)"/>
    <property type="match status" value="1"/>
</dbReference>
<dbReference type="GO" id="GO:0006952">
    <property type="term" value="P:defense response"/>
    <property type="evidence" value="ECO:0000318"/>
    <property type="project" value="GO_Central"/>
</dbReference>